<dbReference type="InterPro" id="IPR020449">
    <property type="entry name" value="Tscrpt_reg_AraC-type_HTH"/>
</dbReference>
<dbReference type="SUPFAM" id="SSF51215">
    <property type="entry name" value="Regulatory protein AraC"/>
    <property type="match status" value="1"/>
</dbReference>
<dbReference type="Pfam" id="PF12833">
    <property type="entry name" value="HTH_18"/>
    <property type="match status" value="1"/>
</dbReference>
<dbReference type="Proteomes" id="UP001597497">
    <property type="component" value="Unassembled WGS sequence"/>
</dbReference>
<dbReference type="PANTHER" id="PTHR43280">
    <property type="entry name" value="ARAC-FAMILY TRANSCRIPTIONAL REGULATOR"/>
    <property type="match status" value="1"/>
</dbReference>
<evidence type="ECO:0000313" key="5">
    <source>
        <dbReference type="EMBL" id="MFD2670388.1"/>
    </source>
</evidence>
<dbReference type="RefSeq" id="WP_379927770.1">
    <property type="nucleotide sequence ID" value="NZ_JBHUMM010000002.1"/>
</dbReference>
<dbReference type="Pfam" id="PF02311">
    <property type="entry name" value="AraC_binding"/>
    <property type="match status" value="1"/>
</dbReference>
<keyword evidence="1" id="KW-0805">Transcription regulation</keyword>
<gene>
    <name evidence="5" type="ORF">ACFSUC_02055</name>
</gene>
<protein>
    <submittedName>
        <fullName evidence="5">AraC family transcriptional regulator</fullName>
    </submittedName>
</protein>
<dbReference type="PRINTS" id="PR00032">
    <property type="entry name" value="HTHARAC"/>
</dbReference>
<dbReference type="InterPro" id="IPR003313">
    <property type="entry name" value="AraC-bd"/>
</dbReference>
<dbReference type="Gene3D" id="1.10.10.60">
    <property type="entry name" value="Homeodomain-like"/>
    <property type="match status" value="1"/>
</dbReference>
<keyword evidence="2" id="KW-0238">DNA-binding</keyword>
<evidence type="ECO:0000259" key="4">
    <source>
        <dbReference type="PROSITE" id="PS01124"/>
    </source>
</evidence>
<dbReference type="Gene3D" id="2.60.120.280">
    <property type="entry name" value="Regulatory protein AraC"/>
    <property type="match status" value="1"/>
</dbReference>
<feature type="domain" description="HTH araC/xylS-type" evidence="4">
    <location>
        <begin position="173"/>
        <end position="271"/>
    </location>
</feature>
<dbReference type="PANTHER" id="PTHR43280:SF2">
    <property type="entry name" value="HTH-TYPE TRANSCRIPTIONAL REGULATOR EXSA"/>
    <property type="match status" value="1"/>
</dbReference>
<organism evidence="5 6">
    <name type="scientific">Marinicrinis sediminis</name>
    <dbReference type="NCBI Taxonomy" id="1652465"/>
    <lineage>
        <taxon>Bacteria</taxon>
        <taxon>Bacillati</taxon>
        <taxon>Bacillota</taxon>
        <taxon>Bacilli</taxon>
        <taxon>Bacillales</taxon>
        <taxon>Paenibacillaceae</taxon>
    </lineage>
</organism>
<dbReference type="InterPro" id="IPR009057">
    <property type="entry name" value="Homeodomain-like_sf"/>
</dbReference>
<keyword evidence="6" id="KW-1185">Reference proteome</keyword>
<sequence>MAHIIAQPTCEVLTSGYSYHSREYRIEVKEGLQKYLIRLQTEGTADLLVKGKVQRMMPGDLLLVHPNDPYFLRAGSTMPVSPSHGRSGSGDYYIFLSGPFVEKWWRLHHPNPHYHVSLDGEVCQLMKQIARAQYREGTRARDIQDYLAKALLLTIESMMMEQNRNHQQSYVAYQMKHYIEKNIADSFQIQDVAAEAKLSVSRAVHLFKEVFQTSMMQYALELRLDMAKERIRYTPMNLEHIAESCGFNSYTYFHRVFKRKFGVSPGLYRQKP</sequence>
<dbReference type="SMART" id="SM00342">
    <property type="entry name" value="HTH_ARAC"/>
    <property type="match status" value="1"/>
</dbReference>
<keyword evidence="3" id="KW-0804">Transcription</keyword>
<proteinExistence type="predicted"/>
<evidence type="ECO:0000313" key="6">
    <source>
        <dbReference type="Proteomes" id="UP001597497"/>
    </source>
</evidence>
<dbReference type="InterPro" id="IPR018060">
    <property type="entry name" value="HTH_AraC"/>
</dbReference>
<accession>A0ABW5R5U1</accession>
<name>A0ABW5R5U1_9BACL</name>
<dbReference type="SUPFAM" id="SSF46689">
    <property type="entry name" value="Homeodomain-like"/>
    <property type="match status" value="2"/>
</dbReference>
<dbReference type="InterPro" id="IPR037923">
    <property type="entry name" value="HTH-like"/>
</dbReference>
<dbReference type="EMBL" id="JBHUMM010000002">
    <property type="protein sequence ID" value="MFD2670388.1"/>
    <property type="molecule type" value="Genomic_DNA"/>
</dbReference>
<dbReference type="PROSITE" id="PS01124">
    <property type="entry name" value="HTH_ARAC_FAMILY_2"/>
    <property type="match status" value="1"/>
</dbReference>
<evidence type="ECO:0000256" key="2">
    <source>
        <dbReference type="ARBA" id="ARBA00023125"/>
    </source>
</evidence>
<evidence type="ECO:0000256" key="1">
    <source>
        <dbReference type="ARBA" id="ARBA00023015"/>
    </source>
</evidence>
<comment type="caution">
    <text evidence="5">The sequence shown here is derived from an EMBL/GenBank/DDBJ whole genome shotgun (WGS) entry which is preliminary data.</text>
</comment>
<evidence type="ECO:0000256" key="3">
    <source>
        <dbReference type="ARBA" id="ARBA00023163"/>
    </source>
</evidence>
<reference evidence="6" key="1">
    <citation type="journal article" date="2019" name="Int. J. Syst. Evol. Microbiol.">
        <title>The Global Catalogue of Microorganisms (GCM) 10K type strain sequencing project: providing services to taxonomists for standard genome sequencing and annotation.</title>
        <authorList>
            <consortium name="The Broad Institute Genomics Platform"/>
            <consortium name="The Broad Institute Genome Sequencing Center for Infectious Disease"/>
            <person name="Wu L."/>
            <person name="Ma J."/>
        </authorList>
    </citation>
    <scope>NUCLEOTIDE SEQUENCE [LARGE SCALE GENOMIC DNA]</scope>
    <source>
        <strain evidence="6">KCTC 33676</strain>
    </source>
</reference>